<feature type="region of interest" description="Disordered" evidence="1">
    <location>
        <begin position="1"/>
        <end position="23"/>
    </location>
</feature>
<feature type="compositionally biased region" description="Basic and acidic residues" evidence="1">
    <location>
        <begin position="222"/>
        <end position="255"/>
    </location>
</feature>
<evidence type="ECO:0000313" key="2">
    <source>
        <dbReference type="EMBL" id="KAF6142830.1"/>
    </source>
</evidence>
<dbReference type="AlphaFoldDB" id="A0A7J7LJX0"/>
<sequence>FDKEVNEQVDEENQTQDGRAKKDTFNTKNYTSRCIGVGLNKMFVALPEEEKGVLRITCFAPLMFIDPITTMSMLVVEIFDRHLGDMKFQFGGTIIQMKPIHVYLILGLRVSLIANEFLFVDPEHLKNFRMRRYSSIKFVKNYTIISPPEQREKRWGERNYIEALAISAAAAIEPPAVSTPAVGTPAIGSSSSATEIGTVVVRVYSQLEEHGKMLLNLDYHEDGKRKKAEPRTWQRDLQQKNQKIEEKKKDKEERHKKTNTNKKNKKEEEADVPLKKKAEGTKIEDLTDEQLDHVPLIQLKTLIPKIPNGLANRAPRKRRAEFLELENIQSTAENLLQQVAPGEGLEVVKDLMVDDDVEVGREVNLEVISSEYGGDLLEWKKGEKIGEEKAEDDKDMHAYPILQMGDLKQETVVVYYDGKKDIVEEANETMVTKTDIVFFDQEKVVGKAYQASADQTTIVSIDEQTMEVTKIEDEASQLVLMESEVDATLKKRHTLTDEDINERVFKMACQMNQLHIHLDELLPGVLFQSFI</sequence>
<dbReference type="Proteomes" id="UP000541444">
    <property type="component" value="Unassembled WGS sequence"/>
</dbReference>
<evidence type="ECO:0000313" key="3">
    <source>
        <dbReference type="Proteomes" id="UP000541444"/>
    </source>
</evidence>
<feature type="compositionally biased region" description="Basic and acidic residues" evidence="1">
    <location>
        <begin position="265"/>
        <end position="276"/>
    </location>
</feature>
<keyword evidence="3" id="KW-1185">Reference proteome</keyword>
<gene>
    <name evidence="2" type="ORF">GIB67_002694</name>
</gene>
<comment type="caution">
    <text evidence="2">The sequence shown here is derived from an EMBL/GenBank/DDBJ whole genome shotgun (WGS) entry which is preliminary data.</text>
</comment>
<feature type="non-terminal residue" evidence="2">
    <location>
        <position position="1"/>
    </location>
</feature>
<accession>A0A7J7LJX0</accession>
<proteinExistence type="predicted"/>
<evidence type="ECO:0000256" key="1">
    <source>
        <dbReference type="SAM" id="MobiDB-lite"/>
    </source>
</evidence>
<feature type="region of interest" description="Disordered" evidence="1">
    <location>
        <begin position="222"/>
        <end position="276"/>
    </location>
</feature>
<dbReference type="EMBL" id="JACGCM010002238">
    <property type="protein sequence ID" value="KAF6142830.1"/>
    <property type="molecule type" value="Genomic_DNA"/>
</dbReference>
<protein>
    <submittedName>
        <fullName evidence="2">Uncharacterized protein</fullName>
    </submittedName>
</protein>
<name>A0A7J7LJX0_9MAGN</name>
<reference evidence="2 3" key="1">
    <citation type="journal article" date="2020" name="IScience">
        <title>Genome Sequencing of the Endangered Kingdonia uniflora (Circaeasteraceae, Ranunculales) Reveals Potential Mechanisms of Evolutionary Specialization.</title>
        <authorList>
            <person name="Sun Y."/>
            <person name="Deng T."/>
            <person name="Zhang A."/>
            <person name="Moore M.J."/>
            <person name="Landis J.B."/>
            <person name="Lin N."/>
            <person name="Zhang H."/>
            <person name="Zhang X."/>
            <person name="Huang J."/>
            <person name="Zhang X."/>
            <person name="Sun H."/>
            <person name="Wang H."/>
        </authorList>
    </citation>
    <scope>NUCLEOTIDE SEQUENCE [LARGE SCALE GENOMIC DNA]</scope>
    <source>
        <strain evidence="2">TB1705</strain>
        <tissue evidence="2">Leaf</tissue>
    </source>
</reference>
<organism evidence="2 3">
    <name type="scientific">Kingdonia uniflora</name>
    <dbReference type="NCBI Taxonomy" id="39325"/>
    <lineage>
        <taxon>Eukaryota</taxon>
        <taxon>Viridiplantae</taxon>
        <taxon>Streptophyta</taxon>
        <taxon>Embryophyta</taxon>
        <taxon>Tracheophyta</taxon>
        <taxon>Spermatophyta</taxon>
        <taxon>Magnoliopsida</taxon>
        <taxon>Ranunculales</taxon>
        <taxon>Circaeasteraceae</taxon>
        <taxon>Kingdonia</taxon>
    </lineage>
</organism>